<dbReference type="EMBL" id="ABEU02000009">
    <property type="protein sequence ID" value="PNR48539.1"/>
    <property type="molecule type" value="Genomic_DNA"/>
</dbReference>
<organism evidence="2">
    <name type="scientific">Physcomitrium patens</name>
    <name type="common">Spreading-leaved earth moss</name>
    <name type="synonym">Physcomitrella patens</name>
    <dbReference type="NCBI Taxonomy" id="3218"/>
    <lineage>
        <taxon>Eukaryota</taxon>
        <taxon>Viridiplantae</taxon>
        <taxon>Streptophyta</taxon>
        <taxon>Embryophyta</taxon>
        <taxon>Bryophyta</taxon>
        <taxon>Bryophytina</taxon>
        <taxon>Bryopsida</taxon>
        <taxon>Funariidae</taxon>
        <taxon>Funariales</taxon>
        <taxon>Funariaceae</taxon>
        <taxon>Physcomitrium</taxon>
    </lineage>
</organism>
<evidence type="ECO:0000313" key="2">
    <source>
        <dbReference type="EMBL" id="PNR48539.1"/>
    </source>
</evidence>
<dbReference type="AlphaFoldDB" id="A0A2K1K445"/>
<feature type="region of interest" description="Disordered" evidence="1">
    <location>
        <begin position="1"/>
        <end position="43"/>
    </location>
</feature>
<accession>A0A2K1K445</accession>
<keyword evidence="4" id="KW-1185">Reference proteome</keyword>
<dbReference type="InParanoid" id="A0A2K1K445"/>
<name>A0A2K1K445_PHYPA</name>
<evidence type="ECO:0000256" key="1">
    <source>
        <dbReference type="SAM" id="MobiDB-lite"/>
    </source>
</evidence>
<dbReference type="Gramene" id="Pp3c9_21380V3.1">
    <property type="protein sequence ID" value="Pp3c9_21380V3.1"/>
    <property type="gene ID" value="Pp3c9_21380"/>
</dbReference>
<reference evidence="2 4" key="1">
    <citation type="journal article" date="2008" name="Science">
        <title>The Physcomitrella genome reveals evolutionary insights into the conquest of land by plants.</title>
        <authorList>
            <person name="Rensing S."/>
            <person name="Lang D."/>
            <person name="Zimmer A."/>
            <person name="Terry A."/>
            <person name="Salamov A."/>
            <person name="Shapiro H."/>
            <person name="Nishiyama T."/>
            <person name="Perroud P.-F."/>
            <person name="Lindquist E."/>
            <person name="Kamisugi Y."/>
            <person name="Tanahashi T."/>
            <person name="Sakakibara K."/>
            <person name="Fujita T."/>
            <person name="Oishi K."/>
            <person name="Shin-I T."/>
            <person name="Kuroki Y."/>
            <person name="Toyoda A."/>
            <person name="Suzuki Y."/>
            <person name="Hashimoto A."/>
            <person name="Yamaguchi K."/>
            <person name="Sugano A."/>
            <person name="Kohara Y."/>
            <person name="Fujiyama A."/>
            <person name="Anterola A."/>
            <person name="Aoki S."/>
            <person name="Ashton N."/>
            <person name="Barbazuk W.B."/>
            <person name="Barker E."/>
            <person name="Bennetzen J."/>
            <person name="Bezanilla M."/>
            <person name="Blankenship R."/>
            <person name="Cho S.H."/>
            <person name="Dutcher S."/>
            <person name="Estelle M."/>
            <person name="Fawcett J.A."/>
            <person name="Gundlach H."/>
            <person name="Hanada K."/>
            <person name="Heyl A."/>
            <person name="Hicks K.A."/>
            <person name="Hugh J."/>
            <person name="Lohr M."/>
            <person name="Mayer K."/>
            <person name="Melkozernov A."/>
            <person name="Murata T."/>
            <person name="Nelson D."/>
            <person name="Pils B."/>
            <person name="Prigge M."/>
            <person name="Reiss B."/>
            <person name="Renner T."/>
            <person name="Rombauts S."/>
            <person name="Rushton P."/>
            <person name="Sanderfoot A."/>
            <person name="Schween G."/>
            <person name="Shiu S.-H."/>
            <person name="Stueber K."/>
            <person name="Theodoulou F.L."/>
            <person name="Tu H."/>
            <person name="Van de Peer Y."/>
            <person name="Verrier P.J."/>
            <person name="Waters E."/>
            <person name="Wood A."/>
            <person name="Yang L."/>
            <person name="Cove D."/>
            <person name="Cuming A."/>
            <person name="Hasebe M."/>
            <person name="Lucas S."/>
            <person name="Mishler D.B."/>
            <person name="Reski R."/>
            <person name="Grigoriev I."/>
            <person name="Quatrano R.S."/>
            <person name="Boore J.L."/>
        </authorList>
    </citation>
    <scope>NUCLEOTIDE SEQUENCE [LARGE SCALE GENOMIC DNA]</scope>
    <source>
        <strain evidence="3 4">cv. Gransden 2004</strain>
    </source>
</reference>
<protein>
    <submittedName>
        <fullName evidence="2 3">Uncharacterized protein</fullName>
    </submittedName>
</protein>
<evidence type="ECO:0000313" key="3">
    <source>
        <dbReference type="EnsemblPlants" id="Pp3c9_21380V3.1"/>
    </source>
</evidence>
<reference evidence="2 4" key="2">
    <citation type="journal article" date="2018" name="Plant J.">
        <title>The Physcomitrella patens chromosome-scale assembly reveals moss genome structure and evolution.</title>
        <authorList>
            <person name="Lang D."/>
            <person name="Ullrich K.K."/>
            <person name="Murat F."/>
            <person name="Fuchs J."/>
            <person name="Jenkins J."/>
            <person name="Haas F.B."/>
            <person name="Piednoel M."/>
            <person name="Gundlach H."/>
            <person name="Van Bel M."/>
            <person name="Meyberg R."/>
            <person name="Vives C."/>
            <person name="Morata J."/>
            <person name="Symeonidi A."/>
            <person name="Hiss M."/>
            <person name="Muchero W."/>
            <person name="Kamisugi Y."/>
            <person name="Saleh O."/>
            <person name="Blanc G."/>
            <person name="Decker E.L."/>
            <person name="van Gessel N."/>
            <person name="Grimwood J."/>
            <person name="Hayes R.D."/>
            <person name="Graham S.W."/>
            <person name="Gunter L.E."/>
            <person name="McDaniel S.F."/>
            <person name="Hoernstein S.N.W."/>
            <person name="Larsson A."/>
            <person name="Li F.W."/>
            <person name="Perroud P.F."/>
            <person name="Phillips J."/>
            <person name="Ranjan P."/>
            <person name="Rokshar D.S."/>
            <person name="Rothfels C.J."/>
            <person name="Schneider L."/>
            <person name="Shu S."/>
            <person name="Stevenson D.W."/>
            <person name="Thummler F."/>
            <person name="Tillich M."/>
            <person name="Villarreal Aguilar J.C."/>
            <person name="Widiez T."/>
            <person name="Wong G.K."/>
            <person name="Wymore A."/>
            <person name="Zhang Y."/>
            <person name="Zimmer A.D."/>
            <person name="Quatrano R.S."/>
            <person name="Mayer K.F.X."/>
            <person name="Goodstein D."/>
            <person name="Casacuberta J.M."/>
            <person name="Vandepoele K."/>
            <person name="Reski R."/>
            <person name="Cuming A.C."/>
            <person name="Tuskan G.A."/>
            <person name="Maumus F."/>
            <person name="Salse J."/>
            <person name="Schmutz J."/>
            <person name="Rensing S.A."/>
        </authorList>
    </citation>
    <scope>NUCLEOTIDE SEQUENCE [LARGE SCALE GENOMIC DNA]</scope>
    <source>
        <strain evidence="3 4">cv. Gransden 2004</strain>
    </source>
</reference>
<dbReference type="EnsemblPlants" id="Pp3c9_21380V3.1">
    <property type="protein sequence ID" value="Pp3c9_21380V3.1"/>
    <property type="gene ID" value="Pp3c9_21380"/>
</dbReference>
<sequence length="65" mass="6800">MLGAQAGLTPADTTCRNFTASDGTSDSQLSRCGSSERANSTSHLSSCFVKLKPMDLLGLQHVNAL</sequence>
<proteinExistence type="predicted"/>
<gene>
    <name evidence="2" type="ORF">PHYPA_013016</name>
</gene>
<feature type="compositionally biased region" description="Polar residues" evidence="1">
    <location>
        <begin position="11"/>
        <end position="43"/>
    </location>
</feature>
<evidence type="ECO:0000313" key="4">
    <source>
        <dbReference type="Proteomes" id="UP000006727"/>
    </source>
</evidence>
<reference evidence="3" key="3">
    <citation type="submission" date="2020-12" db="UniProtKB">
        <authorList>
            <consortium name="EnsemblPlants"/>
        </authorList>
    </citation>
    <scope>IDENTIFICATION</scope>
</reference>
<dbReference type="Proteomes" id="UP000006727">
    <property type="component" value="Chromosome 9"/>
</dbReference>